<evidence type="ECO:0000313" key="8">
    <source>
        <dbReference type="Proteomes" id="UP000636709"/>
    </source>
</evidence>
<reference evidence="7" key="1">
    <citation type="submission" date="2020-07" db="EMBL/GenBank/DDBJ databases">
        <title>Genome sequence and genetic diversity analysis of an under-domesticated orphan crop, white fonio (Digitaria exilis).</title>
        <authorList>
            <person name="Bennetzen J.L."/>
            <person name="Chen S."/>
            <person name="Ma X."/>
            <person name="Wang X."/>
            <person name="Yssel A.E.J."/>
            <person name="Chaluvadi S.R."/>
            <person name="Johnson M."/>
            <person name="Gangashetty P."/>
            <person name="Hamidou F."/>
            <person name="Sanogo M.D."/>
            <person name="Zwaenepoel A."/>
            <person name="Wallace J."/>
            <person name="Van De Peer Y."/>
            <person name="Van Deynze A."/>
        </authorList>
    </citation>
    <scope>NUCLEOTIDE SEQUENCE</scope>
    <source>
        <tissue evidence="7">Leaves</tissue>
    </source>
</reference>
<dbReference type="InterPro" id="IPR051103">
    <property type="entry name" value="Plant_metabolite_P450s"/>
</dbReference>
<dbReference type="Gene3D" id="1.10.630.10">
    <property type="entry name" value="Cytochrome P450"/>
    <property type="match status" value="1"/>
</dbReference>
<evidence type="ECO:0000256" key="1">
    <source>
        <dbReference type="ARBA" id="ARBA00004167"/>
    </source>
</evidence>
<gene>
    <name evidence="7" type="ORF">HU200_027364</name>
</gene>
<keyword evidence="2" id="KW-0812">Transmembrane</keyword>
<dbReference type="GO" id="GO:0016020">
    <property type="term" value="C:membrane"/>
    <property type="evidence" value="ECO:0007669"/>
    <property type="project" value="UniProtKB-SubCell"/>
</dbReference>
<keyword evidence="3" id="KW-0479">Metal-binding</keyword>
<evidence type="ECO:0000313" key="7">
    <source>
        <dbReference type="EMBL" id="KAF8714830.1"/>
    </source>
</evidence>
<dbReference type="Pfam" id="PF00067">
    <property type="entry name" value="p450"/>
    <property type="match status" value="1"/>
</dbReference>
<comment type="subcellular location">
    <subcellularLocation>
        <location evidence="1">Membrane</location>
        <topology evidence="1">Single-pass membrane protein</topology>
    </subcellularLocation>
</comment>
<keyword evidence="8" id="KW-1185">Reference proteome</keyword>
<dbReference type="Proteomes" id="UP000636709">
    <property type="component" value="Unassembled WGS sequence"/>
</dbReference>
<evidence type="ECO:0000256" key="2">
    <source>
        <dbReference type="ARBA" id="ARBA00022692"/>
    </source>
</evidence>
<protein>
    <recommendedName>
        <fullName evidence="9">Cytochrome P450</fullName>
    </recommendedName>
</protein>
<keyword evidence="5" id="KW-0472">Membrane</keyword>
<evidence type="ECO:0000256" key="5">
    <source>
        <dbReference type="ARBA" id="ARBA00023136"/>
    </source>
</evidence>
<evidence type="ECO:0000256" key="4">
    <source>
        <dbReference type="ARBA" id="ARBA00022989"/>
    </source>
</evidence>
<dbReference type="EMBL" id="JACEFO010001734">
    <property type="protein sequence ID" value="KAF8714830.1"/>
    <property type="molecule type" value="Genomic_DNA"/>
</dbReference>
<organism evidence="7 8">
    <name type="scientific">Digitaria exilis</name>
    <dbReference type="NCBI Taxonomy" id="1010633"/>
    <lineage>
        <taxon>Eukaryota</taxon>
        <taxon>Viridiplantae</taxon>
        <taxon>Streptophyta</taxon>
        <taxon>Embryophyta</taxon>
        <taxon>Tracheophyta</taxon>
        <taxon>Spermatophyta</taxon>
        <taxon>Magnoliopsida</taxon>
        <taxon>Liliopsida</taxon>
        <taxon>Poales</taxon>
        <taxon>Poaceae</taxon>
        <taxon>PACMAD clade</taxon>
        <taxon>Panicoideae</taxon>
        <taxon>Panicodae</taxon>
        <taxon>Paniceae</taxon>
        <taxon>Anthephorinae</taxon>
        <taxon>Digitaria</taxon>
    </lineage>
</organism>
<name>A0A835C580_9POAL</name>
<dbReference type="AlphaFoldDB" id="A0A835C580"/>
<dbReference type="GO" id="GO:0005506">
    <property type="term" value="F:iron ion binding"/>
    <property type="evidence" value="ECO:0007669"/>
    <property type="project" value="InterPro"/>
</dbReference>
<dbReference type="InterPro" id="IPR036396">
    <property type="entry name" value="Cyt_P450_sf"/>
</dbReference>
<dbReference type="SUPFAM" id="SSF48264">
    <property type="entry name" value="Cytochrome P450"/>
    <property type="match status" value="1"/>
</dbReference>
<evidence type="ECO:0000256" key="6">
    <source>
        <dbReference type="SAM" id="MobiDB-lite"/>
    </source>
</evidence>
<sequence length="237" mass="27368">MFLDRPTGAVVSDVFTRHRNCNIASSLYGSYWRAARRNMATGVLHASSLRTFHWTRARALKSSGAPILDSLHFAMYCILFEMCFGEDVVSKLGEARLRAMEKLPGDVLAAFRSFEVFLRYPRAGRFLYPSRWRHLLAFRRQQEETYLPLEWALANLVKYPELQQKLRQDVVDACGGERDVIEEAELSRMPYVKAFVLETLRRHPPHTAINASATRRARRPQRRSVWPPAACRTAARR</sequence>
<proteinExistence type="predicted"/>
<dbReference type="GO" id="GO:0016709">
    <property type="term" value="F:oxidoreductase activity, acting on paired donors, with incorporation or reduction of molecular oxygen, NAD(P)H as one donor, and incorporation of one atom of oxygen"/>
    <property type="evidence" value="ECO:0007669"/>
    <property type="project" value="TreeGrafter"/>
</dbReference>
<dbReference type="GO" id="GO:0020037">
    <property type="term" value="F:heme binding"/>
    <property type="evidence" value="ECO:0007669"/>
    <property type="project" value="InterPro"/>
</dbReference>
<keyword evidence="4" id="KW-1133">Transmembrane helix</keyword>
<comment type="caution">
    <text evidence="7">The sequence shown here is derived from an EMBL/GenBank/DDBJ whole genome shotgun (WGS) entry which is preliminary data.</text>
</comment>
<evidence type="ECO:0008006" key="9">
    <source>
        <dbReference type="Google" id="ProtNLM"/>
    </source>
</evidence>
<evidence type="ECO:0000256" key="3">
    <source>
        <dbReference type="ARBA" id="ARBA00022723"/>
    </source>
</evidence>
<dbReference type="PANTHER" id="PTHR24298">
    <property type="entry name" value="FLAVONOID 3'-MONOOXYGENASE-RELATED"/>
    <property type="match status" value="1"/>
</dbReference>
<feature type="region of interest" description="Disordered" evidence="6">
    <location>
        <begin position="211"/>
        <end position="237"/>
    </location>
</feature>
<dbReference type="OrthoDB" id="2789670at2759"/>
<dbReference type="PANTHER" id="PTHR24298:SF366">
    <property type="entry name" value="OS06G0328900 PROTEIN"/>
    <property type="match status" value="1"/>
</dbReference>
<dbReference type="InterPro" id="IPR001128">
    <property type="entry name" value="Cyt_P450"/>
</dbReference>
<accession>A0A835C580</accession>